<dbReference type="Pfam" id="PF09250">
    <property type="entry name" value="Prim-Pol"/>
    <property type="match status" value="1"/>
</dbReference>
<protein>
    <recommendedName>
        <fullName evidence="1">DNA primase/polymerase bifunctional N-terminal domain-containing protein</fullName>
    </recommendedName>
</protein>
<comment type="caution">
    <text evidence="2">The sequence shown here is derived from an EMBL/GenBank/DDBJ whole genome shotgun (WGS) entry which is preliminary data.</text>
</comment>
<name>A0A7Y9J7S1_9PSEU</name>
<dbReference type="EMBL" id="JACCBN010000001">
    <property type="protein sequence ID" value="NYD38695.1"/>
    <property type="molecule type" value="Genomic_DNA"/>
</dbReference>
<evidence type="ECO:0000313" key="3">
    <source>
        <dbReference type="Proteomes" id="UP000535890"/>
    </source>
</evidence>
<keyword evidence="3" id="KW-1185">Reference proteome</keyword>
<gene>
    <name evidence="2" type="ORF">BJ983_004797</name>
</gene>
<feature type="domain" description="DNA primase/polymerase bifunctional N-terminal" evidence="1">
    <location>
        <begin position="19"/>
        <end position="176"/>
    </location>
</feature>
<dbReference type="SMART" id="SM00943">
    <property type="entry name" value="Prim-Pol"/>
    <property type="match status" value="1"/>
</dbReference>
<dbReference type="AlphaFoldDB" id="A0A7Y9J7S1"/>
<reference evidence="2 3" key="1">
    <citation type="submission" date="2020-07" db="EMBL/GenBank/DDBJ databases">
        <title>Sequencing the genomes of 1000 actinobacteria strains.</title>
        <authorList>
            <person name="Klenk H.-P."/>
        </authorList>
    </citation>
    <scope>NUCLEOTIDE SEQUENCE [LARGE SCALE GENOMIC DNA]</scope>
    <source>
        <strain evidence="2 3">DSM 45772</strain>
    </source>
</reference>
<dbReference type="RefSeq" id="WP_179796100.1">
    <property type="nucleotide sequence ID" value="NZ_BAABHP010000013.1"/>
</dbReference>
<evidence type="ECO:0000313" key="2">
    <source>
        <dbReference type="EMBL" id="NYD38695.1"/>
    </source>
</evidence>
<proteinExistence type="predicted"/>
<dbReference type="InterPro" id="IPR015330">
    <property type="entry name" value="DNA_primase/pol_bifunc_N"/>
</dbReference>
<dbReference type="Proteomes" id="UP000535890">
    <property type="component" value="Unassembled WGS sequence"/>
</dbReference>
<evidence type="ECO:0000259" key="1">
    <source>
        <dbReference type="SMART" id="SM00943"/>
    </source>
</evidence>
<accession>A0A7Y9J7S1</accession>
<sequence>MQWWDSYRAVYGTELRAEAMVLADHGWAVVPGTFPQGEVWTGRAEAPQAGPVPVLDDWAAKATTDTTQIADWWSGLPYSILLPTGLTFDVIEVPASIGRRAAAALRAVGVPVPIAATPTGEWLFPVLPGEPLRPDLAGRPGMTLHGRGSYLTAPPSTFPQGSIHWRVRPAVSGWRLPDPYSVQDAMAEAVRERPHRGLGGSSTYRLATVATGIRS</sequence>
<organism evidence="2 3">
    <name type="scientific">Actinomycetospora corticicola</name>
    <dbReference type="NCBI Taxonomy" id="663602"/>
    <lineage>
        <taxon>Bacteria</taxon>
        <taxon>Bacillati</taxon>
        <taxon>Actinomycetota</taxon>
        <taxon>Actinomycetes</taxon>
        <taxon>Pseudonocardiales</taxon>
        <taxon>Pseudonocardiaceae</taxon>
        <taxon>Actinomycetospora</taxon>
    </lineage>
</organism>